<sequence>MIRVCVGFLFLFGLVELGSLMRVDHMEREFARYQLQGCEIFRDIETCQYNAGNQRYFRVREVAGNLTRYFSLTDRFVGSGAFGRVYVGRDLRSGDEIVIKKTDVGRNEVKCLHIMDMYLGGNDRYILMKRARGVAYDDILSGGVYKGVELIRLHEGIIEEFKRMNKKGVRQGDPYPRHIFVDDVEGVFSVDIIDYGLCNINPAVYDDICGLNGALRYRYYEFDDVFVAYLRKKERC</sequence>
<keyword evidence="1" id="KW-0547">Nucleotide-binding</keyword>
<dbReference type="InterPro" id="IPR017441">
    <property type="entry name" value="Protein_kinase_ATP_BS"/>
</dbReference>
<feature type="binding site" evidence="1">
    <location>
        <position position="101"/>
    </location>
    <ligand>
        <name>ATP</name>
        <dbReference type="ChEBI" id="CHEBI:30616"/>
    </ligand>
</feature>
<dbReference type="EMBL" id="MK072408">
    <property type="protein sequence ID" value="AYV84462.1"/>
    <property type="molecule type" value="Genomic_DNA"/>
</dbReference>
<evidence type="ECO:0000256" key="1">
    <source>
        <dbReference type="PROSITE-ProRule" id="PRU10141"/>
    </source>
</evidence>
<reference evidence="2" key="1">
    <citation type="submission" date="2018-10" db="EMBL/GenBank/DDBJ databases">
        <title>Hidden diversity of soil giant viruses.</title>
        <authorList>
            <person name="Schulz F."/>
            <person name="Alteio L."/>
            <person name="Goudeau D."/>
            <person name="Ryan E.M."/>
            <person name="Malmstrom R.R."/>
            <person name="Blanchard J."/>
            <person name="Woyke T."/>
        </authorList>
    </citation>
    <scope>NUCLEOTIDE SEQUENCE</scope>
    <source>
        <strain evidence="2">HYV1</strain>
    </source>
</reference>
<dbReference type="SUPFAM" id="SSF56112">
    <property type="entry name" value="Protein kinase-like (PK-like)"/>
    <property type="match status" value="1"/>
</dbReference>
<evidence type="ECO:0008006" key="3">
    <source>
        <dbReference type="Google" id="ProtNLM"/>
    </source>
</evidence>
<proteinExistence type="predicted"/>
<keyword evidence="1" id="KW-0067">ATP-binding</keyword>
<protein>
    <recommendedName>
        <fullName evidence="3">Protein kinase domain-containing protein</fullName>
    </recommendedName>
</protein>
<dbReference type="Gene3D" id="1.10.510.10">
    <property type="entry name" value="Transferase(Phosphotransferase) domain 1"/>
    <property type="match status" value="1"/>
</dbReference>
<dbReference type="PROSITE" id="PS00107">
    <property type="entry name" value="PROTEIN_KINASE_ATP"/>
    <property type="match status" value="1"/>
</dbReference>
<dbReference type="GO" id="GO:0005524">
    <property type="term" value="F:ATP binding"/>
    <property type="evidence" value="ECO:0007669"/>
    <property type="project" value="UniProtKB-UniRule"/>
</dbReference>
<name>A0A3G5ABG0_9VIRU</name>
<dbReference type="InterPro" id="IPR011009">
    <property type="entry name" value="Kinase-like_dom_sf"/>
</dbReference>
<organism evidence="2">
    <name type="scientific">Hyperionvirus sp</name>
    <dbReference type="NCBI Taxonomy" id="2487770"/>
    <lineage>
        <taxon>Viruses</taxon>
        <taxon>Varidnaviria</taxon>
        <taxon>Bamfordvirae</taxon>
        <taxon>Nucleocytoviricota</taxon>
        <taxon>Megaviricetes</taxon>
        <taxon>Imitervirales</taxon>
        <taxon>Mimiviridae</taxon>
        <taxon>Klosneuvirinae</taxon>
    </lineage>
</organism>
<accession>A0A3G5ABG0</accession>
<gene>
    <name evidence="2" type="ORF">Hyperionvirus26_17</name>
</gene>
<evidence type="ECO:0000313" key="2">
    <source>
        <dbReference type="EMBL" id="AYV84462.1"/>
    </source>
</evidence>